<dbReference type="GO" id="GO:0046872">
    <property type="term" value="F:metal ion binding"/>
    <property type="evidence" value="ECO:0007669"/>
    <property type="project" value="UniProtKB-KW"/>
</dbReference>
<dbReference type="RefSeq" id="WP_126128414.1">
    <property type="nucleotide sequence ID" value="NZ_CP034464.1"/>
</dbReference>
<dbReference type="PANTHER" id="PTHR28620">
    <property type="entry name" value="CENTROMERE PROTEIN V"/>
    <property type="match status" value="1"/>
</dbReference>
<gene>
    <name evidence="5" type="ORF">EJN92_14135</name>
</gene>
<evidence type="ECO:0000256" key="3">
    <source>
        <dbReference type="ARBA" id="ARBA00022833"/>
    </source>
</evidence>
<dbReference type="SUPFAM" id="SSF51316">
    <property type="entry name" value="Mss4-like"/>
    <property type="match status" value="1"/>
</dbReference>
<evidence type="ECO:0000256" key="1">
    <source>
        <dbReference type="ARBA" id="ARBA00005495"/>
    </source>
</evidence>
<reference evidence="5 6" key="1">
    <citation type="journal article" date="2011" name="Int. J. Syst. Evol. Microbiol.">
        <title>Description of Undibacterium oligocarboniphilum sp. nov., isolated from purified water, and Undibacterium pigrum strain CCUG 49012 as the type strain of Undibacterium parvum sp. nov., and emended descriptions of the genus Undibacterium and the species Undibacterium pigrum.</title>
        <authorList>
            <person name="Eder W."/>
            <person name="Wanner G."/>
            <person name="Ludwig W."/>
            <person name="Busse H.J."/>
            <person name="Ziemke-Kageler F."/>
            <person name="Lang E."/>
        </authorList>
    </citation>
    <scope>NUCLEOTIDE SEQUENCE [LARGE SCALE GENOMIC DNA]</scope>
    <source>
        <strain evidence="5 6">DSM 23061</strain>
    </source>
</reference>
<dbReference type="InterPro" id="IPR006913">
    <property type="entry name" value="CENP-V/GFA"/>
</dbReference>
<dbReference type="Gene3D" id="2.170.150.70">
    <property type="match status" value="1"/>
</dbReference>
<dbReference type="PANTHER" id="PTHR28620:SF1">
    <property type="entry name" value="CENP-V_GFA DOMAIN-CONTAINING PROTEIN"/>
    <property type="match status" value="1"/>
</dbReference>
<name>A0A3Q9BRU3_9BURK</name>
<comment type="similarity">
    <text evidence="1">Belongs to the Gfa family.</text>
</comment>
<accession>A0A3Q9BRU3</accession>
<dbReference type="Pfam" id="PF04828">
    <property type="entry name" value="GFA"/>
    <property type="match status" value="1"/>
</dbReference>
<keyword evidence="2" id="KW-0479">Metal-binding</keyword>
<proteinExistence type="inferred from homology"/>
<organism evidence="5 6">
    <name type="scientific">Undibacterium parvum</name>
    <dbReference type="NCBI Taxonomy" id="401471"/>
    <lineage>
        <taxon>Bacteria</taxon>
        <taxon>Pseudomonadati</taxon>
        <taxon>Pseudomonadota</taxon>
        <taxon>Betaproteobacteria</taxon>
        <taxon>Burkholderiales</taxon>
        <taxon>Oxalobacteraceae</taxon>
        <taxon>Undibacterium</taxon>
    </lineage>
</organism>
<dbReference type="InterPro" id="IPR052355">
    <property type="entry name" value="CENP-V-like"/>
</dbReference>
<protein>
    <submittedName>
        <fullName evidence="5">GFA family protein</fullName>
    </submittedName>
</protein>
<evidence type="ECO:0000256" key="2">
    <source>
        <dbReference type="ARBA" id="ARBA00022723"/>
    </source>
</evidence>
<dbReference type="GO" id="GO:0016846">
    <property type="term" value="F:carbon-sulfur lyase activity"/>
    <property type="evidence" value="ECO:0007669"/>
    <property type="project" value="InterPro"/>
</dbReference>
<sequence length="128" mass="14389">MNDALNARNMLSASCHCGRIQIKVPAKSAFLIDCNCSICRRYGALWACYSLNQIEIIGHPEHSVAYLWGQQSIQTMHCAVCGCVTHWEALSTEPDRKMAVNARNFEAGVWIDVPIRHFDGADSWTYLD</sequence>
<keyword evidence="3" id="KW-0862">Zinc</keyword>
<dbReference type="InterPro" id="IPR011057">
    <property type="entry name" value="Mss4-like_sf"/>
</dbReference>
<evidence type="ECO:0000313" key="5">
    <source>
        <dbReference type="EMBL" id="AZP13038.1"/>
    </source>
</evidence>
<dbReference type="Proteomes" id="UP000275663">
    <property type="component" value="Chromosome"/>
</dbReference>
<dbReference type="KEGG" id="upv:EJN92_14135"/>
<evidence type="ECO:0000313" key="6">
    <source>
        <dbReference type="Proteomes" id="UP000275663"/>
    </source>
</evidence>
<evidence type="ECO:0000259" key="4">
    <source>
        <dbReference type="PROSITE" id="PS51891"/>
    </source>
</evidence>
<feature type="domain" description="CENP-V/GFA" evidence="4">
    <location>
        <begin position="11"/>
        <end position="119"/>
    </location>
</feature>
<dbReference type="PROSITE" id="PS51891">
    <property type="entry name" value="CENP_V_GFA"/>
    <property type="match status" value="1"/>
</dbReference>
<dbReference type="EMBL" id="CP034464">
    <property type="protein sequence ID" value="AZP13038.1"/>
    <property type="molecule type" value="Genomic_DNA"/>
</dbReference>
<keyword evidence="6" id="KW-1185">Reference proteome</keyword>
<dbReference type="AlphaFoldDB" id="A0A3Q9BRU3"/>